<proteinExistence type="predicted"/>
<comment type="caution">
    <text evidence="1">The sequence shown here is derived from an EMBL/GenBank/DDBJ whole genome shotgun (WGS) entry which is preliminary data.</text>
</comment>
<reference evidence="1 2" key="2">
    <citation type="journal article" date="2022" name="Mol. Ecol. Resour.">
        <title>The genomes of chicory, endive, great burdock and yacon provide insights into Asteraceae paleo-polyploidization history and plant inulin production.</title>
        <authorList>
            <person name="Fan W."/>
            <person name="Wang S."/>
            <person name="Wang H."/>
            <person name="Wang A."/>
            <person name="Jiang F."/>
            <person name="Liu H."/>
            <person name="Zhao H."/>
            <person name="Xu D."/>
            <person name="Zhang Y."/>
        </authorList>
    </citation>
    <scope>NUCLEOTIDE SEQUENCE [LARGE SCALE GENOMIC DNA]</scope>
    <source>
        <strain evidence="2">cv. Niubang</strain>
    </source>
</reference>
<keyword evidence="2" id="KW-1185">Reference proteome</keyword>
<name>A0ACB8ZV98_ARCLA</name>
<sequence length="91" mass="10028">MLLYVHNCLFSEDNVACISILLKDVLQDRIADIEELQIHCLSYWANCGGVYVGIRGLAFQLIDDVLDFTGTSSSLGIGALSDIHHVINSFL</sequence>
<protein>
    <submittedName>
        <fullName evidence="1">Uncharacterized protein</fullName>
    </submittedName>
</protein>
<dbReference type="EMBL" id="CM042055">
    <property type="protein sequence ID" value="KAI3701585.1"/>
    <property type="molecule type" value="Genomic_DNA"/>
</dbReference>
<evidence type="ECO:0000313" key="1">
    <source>
        <dbReference type="EMBL" id="KAI3701585.1"/>
    </source>
</evidence>
<reference evidence="2" key="1">
    <citation type="journal article" date="2022" name="Mol. Ecol. Resour.">
        <title>The genomes of chicory, endive, great burdock and yacon provide insights into Asteraceae palaeo-polyploidization history and plant inulin production.</title>
        <authorList>
            <person name="Fan W."/>
            <person name="Wang S."/>
            <person name="Wang H."/>
            <person name="Wang A."/>
            <person name="Jiang F."/>
            <person name="Liu H."/>
            <person name="Zhao H."/>
            <person name="Xu D."/>
            <person name="Zhang Y."/>
        </authorList>
    </citation>
    <scope>NUCLEOTIDE SEQUENCE [LARGE SCALE GENOMIC DNA]</scope>
    <source>
        <strain evidence="2">cv. Niubang</strain>
    </source>
</reference>
<organism evidence="1 2">
    <name type="scientific">Arctium lappa</name>
    <name type="common">Greater burdock</name>
    <name type="synonym">Lappa major</name>
    <dbReference type="NCBI Taxonomy" id="4217"/>
    <lineage>
        <taxon>Eukaryota</taxon>
        <taxon>Viridiplantae</taxon>
        <taxon>Streptophyta</taxon>
        <taxon>Embryophyta</taxon>
        <taxon>Tracheophyta</taxon>
        <taxon>Spermatophyta</taxon>
        <taxon>Magnoliopsida</taxon>
        <taxon>eudicotyledons</taxon>
        <taxon>Gunneridae</taxon>
        <taxon>Pentapetalae</taxon>
        <taxon>asterids</taxon>
        <taxon>campanulids</taxon>
        <taxon>Asterales</taxon>
        <taxon>Asteraceae</taxon>
        <taxon>Carduoideae</taxon>
        <taxon>Cardueae</taxon>
        <taxon>Arctiinae</taxon>
        <taxon>Arctium</taxon>
    </lineage>
</organism>
<dbReference type="Proteomes" id="UP001055879">
    <property type="component" value="Linkage Group LG09"/>
</dbReference>
<gene>
    <name evidence="1" type="ORF">L6452_26771</name>
</gene>
<evidence type="ECO:0000313" key="2">
    <source>
        <dbReference type="Proteomes" id="UP001055879"/>
    </source>
</evidence>
<accession>A0ACB8ZV98</accession>